<evidence type="ECO:0000313" key="1">
    <source>
        <dbReference type="EMBL" id="QER67910.1"/>
    </source>
</evidence>
<gene>
    <name evidence="1" type="ORF">F0161_08660</name>
</gene>
<proteinExistence type="predicted"/>
<accession>A0A5P1X1X1</accession>
<reference evidence="1 2" key="1">
    <citation type="submission" date="2019-09" db="EMBL/GenBank/DDBJ databases">
        <title>Complete Genome Sequence of Lactobacillus nenjiangensis SH-Y15, isolated from sauerkraut.</title>
        <authorList>
            <person name="Yang H."/>
        </authorList>
    </citation>
    <scope>NUCLEOTIDE SEQUENCE [LARGE SCALE GENOMIC DNA]</scope>
    <source>
        <strain evidence="1 2">SH-Y15</strain>
    </source>
</reference>
<protein>
    <submittedName>
        <fullName evidence="1">Uncharacterized protein</fullName>
    </submittedName>
</protein>
<keyword evidence="2" id="KW-1185">Reference proteome</keyword>
<dbReference type="Proteomes" id="UP000325295">
    <property type="component" value="Chromosome"/>
</dbReference>
<sequence length="121" mass="14007">MLDVTGSISNLQWTTEHHFLHIQARHEFMRAIAVQFELAYSDFRAIQMALQLDNQTDLLEKVTAQYNEVFQYEMAFVRGGLDEFDNQFKGKIDQYQTSQASLLATLNDILKLQPSHAPKEI</sequence>
<dbReference type="AlphaFoldDB" id="A0A5P1X1X1"/>
<dbReference type="KEGG" id="lnn:F0161_08660"/>
<name>A0A5P1X1X1_9LACO</name>
<dbReference type="OrthoDB" id="2325119at2"/>
<dbReference type="EMBL" id="CP043939">
    <property type="protein sequence ID" value="QER67910.1"/>
    <property type="molecule type" value="Genomic_DNA"/>
</dbReference>
<evidence type="ECO:0000313" key="2">
    <source>
        <dbReference type="Proteomes" id="UP000325295"/>
    </source>
</evidence>
<organism evidence="1 2">
    <name type="scientific">Paucilactobacillus nenjiangensis</name>
    <dbReference type="NCBI Taxonomy" id="1296540"/>
    <lineage>
        <taxon>Bacteria</taxon>
        <taxon>Bacillati</taxon>
        <taxon>Bacillota</taxon>
        <taxon>Bacilli</taxon>
        <taxon>Lactobacillales</taxon>
        <taxon>Lactobacillaceae</taxon>
        <taxon>Paucilactobacillus</taxon>
    </lineage>
</organism>
<dbReference type="RefSeq" id="WP_150204322.1">
    <property type="nucleotide sequence ID" value="NZ_CP043939.1"/>
</dbReference>